<dbReference type="OrthoDB" id="7059515at2"/>
<evidence type="ECO:0000256" key="1">
    <source>
        <dbReference type="ARBA" id="ARBA00022737"/>
    </source>
</evidence>
<feature type="signal peptide" evidence="2">
    <location>
        <begin position="1"/>
        <end position="24"/>
    </location>
</feature>
<protein>
    <submittedName>
        <fullName evidence="4">Uncharacterized conserved protein</fullName>
    </submittedName>
</protein>
<reference evidence="4 5" key="1">
    <citation type="submission" date="2016-11" db="EMBL/GenBank/DDBJ databases">
        <authorList>
            <person name="Jaros S."/>
            <person name="Januszkiewicz K."/>
            <person name="Wedrychowicz H."/>
        </authorList>
    </citation>
    <scope>NUCLEOTIDE SEQUENCE [LARGE SCALE GENOMIC DNA]</scope>
    <source>
        <strain evidence="4 5">DSM 15212</strain>
    </source>
</reference>
<dbReference type="InterPro" id="IPR003409">
    <property type="entry name" value="MORN"/>
</dbReference>
<dbReference type="Proteomes" id="UP000184465">
    <property type="component" value="Unassembled WGS sequence"/>
</dbReference>
<dbReference type="GO" id="GO:0005829">
    <property type="term" value="C:cytosol"/>
    <property type="evidence" value="ECO:0007669"/>
    <property type="project" value="TreeGrafter"/>
</dbReference>
<dbReference type="Pfam" id="PF07833">
    <property type="entry name" value="Cu_amine_oxidN1"/>
    <property type="match status" value="1"/>
</dbReference>
<dbReference type="Gene3D" id="2.20.110.10">
    <property type="entry name" value="Histone H3 K4-specific methyltransferase SET7/9 N-terminal domain"/>
    <property type="match status" value="2"/>
</dbReference>
<keyword evidence="5" id="KW-1185">Reference proteome</keyword>
<feature type="domain" description="Copper amine oxidase-like N-terminal" evidence="3">
    <location>
        <begin position="32"/>
        <end position="143"/>
    </location>
</feature>
<dbReference type="Pfam" id="PF02493">
    <property type="entry name" value="MORN"/>
    <property type="match status" value="3"/>
</dbReference>
<dbReference type="RefSeq" id="WP_073148789.1">
    <property type="nucleotide sequence ID" value="NZ_FRAG01000016.1"/>
</dbReference>
<sequence>MKKISKILICLLIFIISATSLALAEEPIKVSVNGEIINFDNPPVIRNERTLVPVRKIFEALDVIVRWDDTTKTVFAFKENTVISIPLNSKTATIQTDENTVNSVELDAPAQIIESRTYVPVRFIGESLGAKVDWNGETKTVVITMEVKKNIQRFEYDNGYYEGEVKDGNFNGYGKYVWKTGKMYEGNWVNGEIQGQGKFTWENGDSYEGNWLDGKMHGQGKYTWSNGDVFVGEYVKDKMSEGVVTKADGQTINIDKTGNPANNNEEDNSGYTEFQQQALGGPSYEELMKNSTKFIDKPCYFSGEVIQAIEEENGKSLFLIDISSSSNDFVDMYNTYSDDPNILENVETRIVAVFSDNSVDILQDDIIRAYGKVMEKFTYQDTYGNTHTVPAMKLSEFERTSLRSDEVIDMMFD</sequence>
<name>A0A1M6NBB4_PARC5</name>
<gene>
    <name evidence="4" type="ORF">SAMN02745912_01641</name>
</gene>
<evidence type="ECO:0000256" key="2">
    <source>
        <dbReference type="SAM" id="SignalP"/>
    </source>
</evidence>
<dbReference type="Gene3D" id="3.30.457.10">
    <property type="entry name" value="Copper amine oxidase-like, N-terminal domain"/>
    <property type="match status" value="1"/>
</dbReference>
<evidence type="ECO:0000259" key="3">
    <source>
        <dbReference type="Pfam" id="PF07833"/>
    </source>
</evidence>
<dbReference type="PANTHER" id="PTHR43215:SF14">
    <property type="entry name" value="RADIAL SPOKE HEAD 1 HOMOLOG"/>
    <property type="match status" value="1"/>
</dbReference>
<organism evidence="4 5">
    <name type="scientific">Paramaledivibacter caminithermalis (strain DSM 15212 / CIP 107654 / DViRD3)</name>
    <name type="common">Clostridium caminithermale</name>
    <dbReference type="NCBI Taxonomy" id="1121301"/>
    <lineage>
        <taxon>Bacteria</taxon>
        <taxon>Bacillati</taxon>
        <taxon>Bacillota</taxon>
        <taxon>Clostridia</taxon>
        <taxon>Peptostreptococcales</taxon>
        <taxon>Caminicellaceae</taxon>
        <taxon>Paramaledivibacter</taxon>
    </lineage>
</organism>
<dbReference type="STRING" id="1121301.SAMN02745912_01641"/>
<keyword evidence="1" id="KW-0677">Repeat</keyword>
<accession>A0A1M6NBB4</accession>
<evidence type="ECO:0000313" key="4">
    <source>
        <dbReference type="EMBL" id="SHJ92836.1"/>
    </source>
</evidence>
<dbReference type="EMBL" id="FRAG01000016">
    <property type="protein sequence ID" value="SHJ92836.1"/>
    <property type="molecule type" value="Genomic_DNA"/>
</dbReference>
<dbReference type="AlphaFoldDB" id="A0A1M6NBB4"/>
<dbReference type="InterPro" id="IPR036582">
    <property type="entry name" value="Mao_N_sf"/>
</dbReference>
<keyword evidence="2" id="KW-0732">Signal</keyword>
<dbReference type="PANTHER" id="PTHR43215">
    <property type="entry name" value="RADIAL SPOKE HEAD 1 HOMOLOG"/>
    <property type="match status" value="1"/>
</dbReference>
<evidence type="ECO:0000313" key="5">
    <source>
        <dbReference type="Proteomes" id="UP000184465"/>
    </source>
</evidence>
<proteinExistence type="predicted"/>
<dbReference type="SUPFAM" id="SSF55383">
    <property type="entry name" value="Copper amine oxidase, domain N"/>
    <property type="match status" value="1"/>
</dbReference>
<dbReference type="SUPFAM" id="SSF82185">
    <property type="entry name" value="Histone H3 K4-specific methyltransferase SET7/9 N-terminal domain"/>
    <property type="match status" value="1"/>
</dbReference>
<dbReference type="SMART" id="SM00698">
    <property type="entry name" value="MORN"/>
    <property type="match status" value="4"/>
</dbReference>
<dbReference type="InterPro" id="IPR012854">
    <property type="entry name" value="Cu_amine_oxidase-like_N"/>
</dbReference>
<feature type="chain" id="PRO_5012387077" evidence="2">
    <location>
        <begin position="25"/>
        <end position="413"/>
    </location>
</feature>